<dbReference type="Gene3D" id="3.40.30.10">
    <property type="entry name" value="Glutaredoxin"/>
    <property type="match status" value="1"/>
</dbReference>
<evidence type="ECO:0008006" key="4">
    <source>
        <dbReference type="Google" id="ProtNLM"/>
    </source>
</evidence>
<dbReference type="OrthoDB" id="10257948at2759"/>
<feature type="compositionally biased region" description="Basic and acidic residues" evidence="1">
    <location>
        <begin position="316"/>
        <end position="326"/>
    </location>
</feature>
<feature type="region of interest" description="Disordered" evidence="1">
    <location>
        <begin position="261"/>
        <end position="351"/>
    </location>
</feature>
<comment type="caution">
    <text evidence="2">The sequence shown here is derived from an EMBL/GenBank/DDBJ whole genome shotgun (WGS) entry which is preliminary data.</text>
</comment>
<dbReference type="EMBL" id="BEGY01000041">
    <property type="protein sequence ID" value="GAX79345.1"/>
    <property type="molecule type" value="Genomic_DNA"/>
</dbReference>
<sequence length="351" mass="38247">MEVSTAACCKASVDVDMTELEEILADPTLDTCCRRDALEQRRVSALKEKLLSLDRTTHRLKLACAVIDTRPQRFDLISNEEAEISSTGSSSDETDAEMAYLRQKRIKGLRDAAIEKLALRTKGHGGLTDVPWRNMIARAEDDEECCVCHLAVEGCQACDELDQVMEALAHRFQGTLFLRSSVSSRGAEASSIKAVLGVQGLPALVCLRQGSIVGRTYLEMFGPAGEIYEEEVLKYLRRLSMLQSSSVSRAEDTGTVKALRLSRSSSITENREASGSEEEAGSRRGAAGRRRKWLKDGGNGGIGDGSASSEVPCEVCGRRYPHEHVRAVYRTRAGPSEEEGDDGGSGLEDLL</sequence>
<dbReference type="Proteomes" id="UP000232323">
    <property type="component" value="Unassembled WGS sequence"/>
</dbReference>
<dbReference type="SUPFAM" id="SSF52833">
    <property type="entry name" value="Thioredoxin-like"/>
    <property type="match status" value="1"/>
</dbReference>
<protein>
    <recommendedName>
        <fullName evidence="4">Phosducin thioredoxin-like domain-containing protein</fullName>
    </recommendedName>
</protein>
<dbReference type="AlphaFoldDB" id="A0A250X8E8"/>
<proteinExistence type="predicted"/>
<name>A0A250X8E8_9CHLO</name>
<gene>
    <name evidence="2" type="ORF">CEUSTIGMA_g6787.t1</name>
</gene>
<evidence type="ECO:0000313" key="2">
    <source>
        <dbReference type="EMBL" id="GAX79345.1"/>
    </source>
</evidence>
<evidence type="ECO:0000313" key="3">
    <source>
        <dbReference type="Proteomes" id="UP000232323"/>
    </source>
</evidence>
<dbReference type="PANTHER" id="PTHR21148">
    <property type="entry name" value="THIOREDOXIN DOMAIN-CONTAINING PROTEIN 9"/>
    <property type="match status" value="1"/>
</dbReference>
<accession>A0A250X8E8</accession>
<reference evidence="2 3" key="1">
    <citation type="submission" date="2017-08" db="EMBL/GenBank/DDBJ databases">
        <title>Acidophilic green algal genome provides insights into adaptation to an acidic environment.</title>
        <authorList>
            <person name="Hirooka S."/>
            <person name="Hirose Y."/>
            <person name="Kanesaki Y."/>
            <person name="Higuchi S."/>
            <person name="Fujiwara T."/>
            <person name="Onuma R."/>
            <person name="Era A."/>
            <person name="Ohbayashi R."/>
            <person name="Uzuka A."/>
            <person name="Nozaki H."/>
            <person name="Yoshikawa H."/>
            <person name="Miyagishima S.Y."/>
        </authorList>
    </citation>
    <scope>NUCLEOTIDE SEQUENCE [LARGE SCALE GENOMIC DNA]</scope>
    <source>
        <strain evidence="2 3">NIES-2499</strain>
    </source>
</reference>
<dbReference type="STRING" id="1157962.A0A250X8E8"/>
<dbReference type="InterPro" id="IPR036249">
    <property type="entry name" value="Thioredoxin-like_sf"/>
</dbReference>
<evidence type="ECO:0000256" key="1">
    <source>
        <dbReference type="SAM" id="MobiDB-lite"/>
    </source>
</evidence>
<keyword evidence="3" id="KW-1185">Reference proteome</keyword>
<organism evidence="2 3">
    <name type="scientific">Chlamydomonas eustigma</name>
    <dbReference type="NCBI Taxonomy" id="1157962"/>
    <lineage>
        <taxon>Eukaryota</taxon>
        <taxon>Viridiplantae</taxon>
        <taxon>Chlorophyta</taxon>
        <taxon>core chlorophytes</taxon>
        <taxon>Chlorophyceae</taxon>
        <taxon>CS clade</taxon>
        <taxon>Chlamydomonadales</taxon>
        <taxon>Chlamydomonadaceae</taxon>
        <taxon>Chlamydomonas</taxon>
    </lineage>
</organism>